<evidence type="ECO:0000313" key="3">
    <source>
        <dbReference type="Proteomes" id="UP000000707"/>
    </source>
</evidence>
<organism evidence="3">
    <name type="scientific">Candida tenuis (strain ATCC 10573 / BCRC 21748 / CBS 615 / JCM 9827 / NBRC 10315 / NRRL Y-1498 / VKM Y-70)</name>
    <name type="common">Yeast</name>
    <name type="synonym">Yamadazyma tenuis</name>
    <dbReference type="NCBI Taxonomy" id="590646"/>
    <lineage>
        <taxon>Eukaryota</taxon>
        <taxon>Fungi</taxon>
        <taxon>Dikarya</taxon>
        <taxon>Ascomycota</taxon>
        <taxon>Saccharomycotina</taxon>
        <taxon>Pichiomycetes</taxon>
        <taxon>Debaryomycetaceae</taxon>
        <taxon>Yamadazyma</taxon>
    </lineage>
</organism>
<dbReference type="RefSeq" id="XP_006686797.1">
    <property type="nucleotide sequence ID" value="XM_006686734.1"/>
</dbReference>
<proteinExistence type="predicted"/>
<feature type="compositionally biased region" description="Polar residues" evidence="1">
    <location>
        <begin position="30"/>
        <end position="46"/>
    </location>
</feature>
<gene>
    <name evidence="2" type="ORF">CANTEDRAFT_114314</name>
</gene>
<dbReference type="HOGENOM" id="CLU_1834908_0_0_1"/>
<keyword evidence="3" id="KW-1185">Reference proteome</keyword>
<reference evidence="2 3" key="1">
    <citation type="journal article" date="2011" name="Proc. Natl. Acad. Sci. U.S.A.">
        <title>Comparative genomics of xylose-fermenting fungi for enhanced biofuel production.</title>
        <authorList>
            <person name="Wohlbach D.J."/>
            <person name="Kuo A."/>
            <person name="Sato T.K."/>
            <person name="Potts K.M."/>
            <person name="Salamov A.A."/>
            <person name="LaButti K.M."/>
            <person name="Sun H."/>
            <person name="Clum A."/>
            <person name="Pangilinan J.L."/>
            <person name="Lindquist E.A."/>
            <person name="Lucas S."/>
            <person name="Lapidus A."/>
            <person name="Jin M."/>
            <person name="Gunawan C."/>
            <person name="Balan V."/>
            <person name="Dale B.E."/>
            <person name="Jeffries T.W."/>
            <person name="Zinkel R."/>
            <person name="Barry K.W."/>
            <person name="Grigoriev I.V."/>
            <person name="Gasch A.P."/>
        </authorList>
    </citation>
    <scope>NUCLEOTIDE SEQUENCE [LARGE SCALE GENOMIC DNA]</scope>
    <source>
        <strain evidence="3">ATCC 10573 / BCRC 21748 / CBS 615 / JCM 9827 / NBRC 10315 / NRRL Y-1498 / VKM Y-70</strain>
    </source>
</reference>
<evidence type="ECO:0000313" key="2">
    <source>
        <dbReference type="EMBL" id="EGV63004.1"/>
    </source>
</evidence>
<dbReference type="KEGG" id="cten:18247370"/>
<dbReference type="GeneID" id="18247370"/>
<protein>
    <submittedName>
        <fullName evidence="2">Uncharacterized protein</fullName>
    </submittedName>
</protein>
<name>G3B6S3_CANTC</name>
<evidence type="ECO:0000256" key="1">
    <source>
        <dbReference type="SAM" id="MobiDB-lite"/>
    </source>
</evidence>
<feature type="compositionally biased region" description="Basic and acidic residues" evidence="1">
    <location>
        <begin position="90"/>
        <end position="104"/>
    </location>
</feature>
<accession>G3B6S3</accession>
<feature type="compositionally biased region" description="Basic and acidic residues" evidence="1">
    <location>
        <begin position="1"/>
        <end position="25"/>
    </location>
</feature>
<dbReference type="Proteomes" id="UP000000707">
    <property type="component" value="Unassembled WGS sequence"/>
</dbReference>
<dbReference type="EMBL" id="GL996524">
    <property type="protein sequence ID" value="EGV63004.1"/>
    <property type="molecule type" value="Genomic_DNA"/>
</dbReference>
<feature type="compositionally biased region" description="Basic and acidic residues" evidence="1">
    <location>
        <begin position="66"/>
        <end position="76"/>
    </location>
</feature>
<feature type="region of interest" description="Disordered" evidence="1">
    <location>
        <begin position="90"/>
        <end position="140"/>
    </location>
</feature>
<feature type="region of interest" description="Disordered" evidence="1">
    <location>
        <begin position="1"/>
        <end position="77"/>
    </location>
</feature>
<dbReference type="AlphaFoldDB" id="G3B6S3"/>
<sequence length="140" mass="16081">MESINDKTLTDTPIRRGEGEKEYGEMARSGQASGVKNEGSRSSGSRDTCDSEEEDISIKAFIKSPSRKERNADERRRRITKYNTTILKESREERRKRREERLSQFDDDELEMNEINSSDVGSVDSDSPRKKKRVSFVGVL</sequence>